<dbReference type="KEGG" id="hbs:IPV69_06810"/>
<sequence>MVDSETILKRMNTLLEQIATATASPLRTADEAAEYLRVSRRTLHGLPVPRCKVGGQIRYDVADLNEYIAKSKA</sequence>
<feature type="domain" description="Helix-turn-helix" evidence="1">
    <location>
        <begin position="28"/>
        <end position="70"/>
    </location>
</feature>
<evidence type="ECO:0000259" key="1">
    <source>
        <dbReference type="Pfam" id="PF12728"/>
    </source>
</evidence>
<evidence type="ECO:0000313" key="3">
    <source>
        <dbReference type="Proteomes" id="UP000593765"/>
    </source>
</evidence>
<dbReference type="RefSeq" id="WP_206294177.1">
    <property type="nucleotide sequence ID" value="NZ_CP063458.1"/>
</dbReference>
<evidence type="ECO:0000313" key="2">
    <source>
        <dbReference type="EMBL" id="QOV91064.1"/>
    </source>
</evidence>
<dbReference type="Proteomes" id="UP000593765">
    <property type="component" value="Chromosome"/>
</dbReference>
<accession>A0A7M2X085</accession>
<protein>
    <submittedName>
        <fullName evidence="2">Helix-turn-helix domain-containing protein</fullName>
    </submittedName>
</protein>
<name>A0A7M2X085_9BACT</name>
<proteinExistence type="predicted"/>
<dbReference type="AlphaFoldDB" id="A0A7M2X085"/>
<dbReference type="EMBL" id="CP063458">
    <property type="protein sequence ID" value="QOV91064.1"/>
    <property type="molecule type" value="Genomic_DNA"/>
</dbReference>
<dbReference type="SUPFAM" id="SSF46955">
    <property type="entry name" value="Putative DNA-binding domain"/>
    <property type="match status" value="1"/>
</dbReference>
<dbReference type="Pfam" id="PF12728">
    <property type="entry name" value="HTH_17"/>
    <property type="match status" value="1"/>
</dbReference>
<dbReference type="InterPro" id="IPR041657">
    <property type="entry name" value="HTH_17"/>
</dbReference>
<reference evidence="2 3" key="1">
    <citation type="submission" date="2020-10" db="EMBL/GenBank/DDBJ databases">
        <title>Wide distribution of Phycisphaera-like planctomycetes from WD2101 soil group in peatlands and genome analysis of the first cultivated representative.</title>
        <authorList>
            <person name="Dedysh S.N."/>
            <person name="Beletsky A.V."/>
            <person name="Ivanova A."/>
            <person name="Kulichevskaya I.S."/>
            <person name="Suzina N.E."/>
            <person name="Philippov D.A."/>
            <person name="Rakitin A.L."/>
            <person name="Mardanov A.V."/>
            <person name="Ravin N.V."/>
        </authorList>
    </citation>
    <scope>NUCLEOTIDE SEQUENCE [LARGE SCALE GENOMIC DNA]</scope>
    <source>
        <strain evidence="2 3">M1803</strain>
    </source>
</reference>
<gene>
    <name evidence="2" type="ORF">IPV69_06810</name>
</gene>
<keyword evidence="3" id="KW-1185">Reference proteome</keyword>
<dbReference type="InterPro" id="IPR009061">
    <property type="entry name" value="DNA-bd_dom_put_sf"/>
</dbReference>
<organism evidence="2 3">
    <name type="scientific">Humisphaera borealis</name>
    <dbReference type="NCBI Taxonomy" id="2807512"/>
    <lineage>
        <taxon>Bacteria</taxon>
        <taxon>Pseudomonadati</taxon>
        <taxon>Planctomycetota</taxon>
        <taxon>Phycisphaerae</taxon>
        <taxon>Tepidisphaerales</taxon>
        <taxon>Tepidisphaeraceae</taxon>
        <taxon>Humisphaera</taxon>
    </lineage>
</organism>